<proteinExistence type="predicted"/>
<organism evidence="7">
    <name type="scientific">mine drainage metagenome</name>
    <dbReference type="NCBI Taxonomy" id="410659"/>
    <lineage>
        <taxon>unclassified sequences</taxon>
        <taxon>metagenomes</taxon>
        <taxon>ecological metagenomes</taxon>
    </lineage>
</organism>
<dbReference type="InterPro" id="IPR000014">
    <property type="entry name" value="PAS"/>
</dbReference>
<dbReference type="PRINTS" id="PR01590">
    <property type="entry name" value="HTHFIS"/>
</dbReference>
<dbReference type="InterPro" id="IPR002197">
    <property type="entry name" value="HTH_Fis"/>
</dbReference>
<dbReference type="Gene3D" id="3.30.450.20">
    <property type="entry name" value="PAS domain"/>
    <property type="match status" value="1"/>
</dbReference>
<dbReference type="AlphaFoldDB" id="A0A1J5SGF1"/>
<reference evidence="7" key="1">
    <citation type="submission" date="2016-10" db="EMBL/GenBank/DDBJ databases">
        <title>Sequence of Gallionella enrichment culture.</title>
        <authorList>
            <person name="Poehlein A."/>
            <person name="Muehling M."/>
            <person name="Daniel R."/>
        </authorList>
    </citation>
    <scope>NUCLEOTIDE SEQUENCE</scope>
</reference>
<dbReference type="InterPro" id="IPR009057">
    <property type="entry name" value="Homeodomain-like_sf"/>
</dbReference>
<evidence type="ECO:0000256" key="3">
    <source>
        <dbReference type="ARBA" id="ARBA00023015"/>
    </source>
</evidence>
<comment type="caution">
    <text evidence="7">The sequence shown here is derived from an EMBL/GenBank/DDBJ whole genome shotgun (WGS) entry which is preliminary data.</text>
</comment>
<dbReference type="GO" id="GO:0006355">
    <property type="term" value="P:regulation of DNA-templated transcription"/>
    <property type="evidence" value="ECO:0007669"/>
    <property type="project" value="InterPro"/>
</dbReference>
<evidence type="ECO:0000256" key="1">
    <source>
        <dbReference type="ARBA" id="ARBA00022741"/>
    </source>
</evidence>
<keyword evidence="3" id="KW-0805">Transcription regulation</keyword>
<keyword evidence="2" id="KW-0067">ATP-binding</keyword>
<dbReference type="InterPro" id="IPR002078">
    <property type="entry name" value="Sigma_54_int"/>
</dbReference>
<dbReference type="EMBL" id="MLJW01000069">
    <property type="protein sequence ID" value="OIR03120.1"/>
    <property type="molecule type" value="Genomic_DNA"/>
</dbReference>
<dbReference type="FunFam" id="3.40.50.300:FF:000006">
    <property type="entry name" value="DNA-binding transcriptional regulator NtrC"/>
    <property type="match status" value="1"/>
</dbReference>
<dbReference type="Gene3D" id="1.10.8.60">
    <property type="match status" value="1"/>
</dbReference>
<dbReference type="PROSITE" id="PS00676">
    <property type="entry name" value="SIGMA54_INTERACT_2"/>
    <property type="match status" value="1"/>
</dbReference>
<dbReference type="PROSITE" id="PS00688">
    <property type="entry name" value="SIGMA54_INTERACT_3"/>
    <property type="match status" value="1"/>
</dbReference>
<dbReference type="Gene3D" id="1.10.10.60">
    <property type="entry name" value="Homeodomain-like"/>
    <property type="match status" value="1"/>
</dbReference>
<dbReference type="InterPro" id="IPR025662">
    <property type="entry name" value="Sigma_54_int_dom_ATP-bd_1"/>
</dbReference>
<name>A0A1J5SGF1_9ZZZZ</name>
<dbReference type="Pfam" id="PF25601">
    <property type="entry name" value="AAA_lid_14"/>
    <property type="match status" value="1"/>
</dbReference>
<dbReference type="PANTHER" id="PTHR32071">
    <property type="entry name" value="TRANSCRIPTIONAL REGULATORY PROTEIN"/>
    <property type="match status" value="1"/>
</dbReference>
<feature type="domain" description="Sigma-54 factor interaction" evidence="6">
    <location>
        <begin position="138"/>
        <end position="367"/>
    </location>
</feature>
<evidence type="ECO:0000256" key="5">
    <source>
        <dbReference type="ARBA" id="ARBA00023163"/>
    </source>
</evidence>
<accession>A0A1J5SGF1</accession>
<protein>
    <submittedName>
        <fullName evidence="7">Transcriptional regulatory protein ZraR</fullName>
    </submittedName>
</protein>
<dbReference type="SUPFAM" id="SSF46689">
    <property type="entry name" value="Homeodomain-like"/>
    <property type="match status" value="1"/>
</dbReference>
<keyword evidence="1" id="KW-0547">Nucleotide-binding</keyword>
<evidence type="ECO:0000256" key="4">
    <source>
        <dbReference type="ARBA" id="ARBA00023125"/>
    </source>
</evidence>
<dbReference type="GO" id="GO:0043565">
    <property type="term" value="F:sequence-specific DNA binding"/>
    <property type="evidence" value="ECO:0007669"/>
    <property type="project" value="InterPro"/>
</dbReference>
<dbReference type="SUPFAM" id="SSF52540">
    <property type="entry name" value="P-loop containing nucleoside triphosphate hydrolases"/>
    <property type="match status" value="1"/>
</dbReference>
<dbReference type="GO" id="GO:0005524">
    <property type="term" value="F:ATP binding"/>
    <property type="evidence" value="ECO:0007669"/>
    <property type="project" value="UniProtKB-KW"/>
</dbReference>
<dbReference type="Pfam" id="PF02954">
    <property type="entry name" value="HTH_8"/>
    <property type="match status" value="1"/>
</dbReference>
<dbReference type="SMART" id="SM00382">
    <property type="entry name" value="AAA"/>
    <property type="match status" value="1"/>
</dbReference>
<dbReference type="Pfam" id="PF00158">
    <property type="entry name" value="Sigma54_activat"/>
    <property type="match status" value="1"/>
</dbReference>
<gene>
    <name evidence="7" type="primary">zraR_19</name>
    <name evidence="7" type="ORF">GALL_148980</name>
</gene>
<sequence length="459" mass="50695">MPSLGTLKAFLECLEEGVMFLDTGRRVLDINSAAARMVGRDGATIIDGLCPTLFAGTPCAQDCELRGHCSLVPRTGEDNKVQDIILKGSDGRNIPLRMWAMLLPRNRAGIYCAIILRDRSRELELEAKLRDRWQLGGLIGRSPAMQELYQRILRAAASGANVLITGESGVGKELVARALHDNSERSEGPYVAVHCAALPENLLESELFGHIKGSFSGASTARIGRFEAANGGTMLLDEIGEISPATQIKLLRVIQEREIVRVGENHSRKVDVRIVAATHRDLATMVRRGEFREDLFYRLRVLPLHVPALREHREDIPLLASKMLSDLAERYQRTELRLSPDAMLALESCDWPGNVRQLFNALECAAVQSVGAIIQPQHLLDETAARSLAASAQNAATNFSARGLRQVTRYYRTPQTAEEEWALIVKVLQEAGGNKAKAARLLGMSRTTLWKRLNQNSPP</sequence>
<dbReference type="SUPFAM" id="SSF55785">
    <property type="entry name" value="PYP-like sensor domain (PAS domain)"/>
    <property type="match status" value="1"/>
</dbReference>
<dbReference type="Pfam" id="PF13188">
    <property type="entry name" value="PAS_8"/>
    <property type="match status" value="1"/>
</dbReference>
<evidence type="ECO:0000313" key="7">
    <source>
        <dbReference type="EMBL" id="OIR03120.1"/>
    </source>
</evidence>
<dbReference type="PANTHER" id="PTHR32071:SF117">
    <property type="entry name" value="PTS-DEPENDENT DIHYDROXYACETONE KINASE OPERON REGULATORY PROTEIN-RELATED"/>
    <property type="match status" value="1"/>
</dbReference>
<dbReference type="InterPro" id="IPR035965">
    <property type="entry name" value="PAS-like_dom_sf"/>
</dbReference>
<dbReference type="PROSITE" id="PS50045">
    <property type="entry name" value="SIGMA54_INTERACT_4"/>
    <property type="match status" value="1"/>
</dbReference>
<evidence type="ECO:0000256" key="2">
    <source>
        <dbReference type="ARBA" id="ARBA00022840"/>
    </source>
</evidence>
<keyword evidence="4" id="KW-0238">DNA-binding</keyword>
<dbReference type="InterPro" id="IPR058031">
    <property type="entry name" value="AAA_lid_NorR"/>
</dbReference>
<keyword evidence="5" id="KW-0804">Transcription</keyword>
<evidence type="ECO:0000259" key="6">
    <source>
        <dbReference type="PROSITE" id="PS50045"/>
    </source>
</evidence>
<dbReference type="CDD" id="cd00009">
    <property type="entry name" value="AAA"/>
    <property type="match status" value="1"/>
</dbReference>
<dbReference type="InterPro" id="IPR003593">
    <property type="entry name" value="AAA+_ATPase"/>
</dbReference>
<dbReference type="PROSITE" id="PS00675">
    <property type="entry name" value="SIGMA54_INTERACT_1"/>
    <property type="match status" value="1"/>
</dbReference>
<dbReference type="InterPro" id="IPR025944">
    <property type="entry name" value="Sigma_54_int_dom_CS"/>
</dbReference>
<dbReference type="Gene3D" id="3.40.50.300">
    <property type="entry name" value="P-loop containing nucleotide triphosphate hydrolases"/>
    <property type="match status" value="1"/>
</dbReference>
<dbReference type="InterPro" id="IPR027417">
    <property type="entry name" value="P-loop_NTPase"/>
</dbReference>
<dbReference type="InterPro" id="IPR025943">
    <property type="entry name" value="Sigma_54_int_dom_ATP-bd_2"/>
</dbReference>